<feature type="domain" description="Ammonium transporter AmtB-like" evidence="9">
    <location>
        <begin position="74"/>
        <end position="506"/>
    </location>
</feature>
<reference evidence="10" key="1">
    <citation type="submission" date="2023-09" db="EMBL/GenBank/DDBJ databases">
        <title>Undibacterium sp. 20NA77.5 isolated from freshwater.</title>
        <authorList>
            <person name="Le V."/>
            <person name="Ko S.-R."/>
            <person name="Ahn C.-Y."/>
            <person name="Oh H.-M."/>
        </authorList>
    </citation>
    <scope>NUCLEOTIDE SEQUENCE</scope>
    <source>
        <strain evidence="10">20NA77.5</strain>
    </source>
</reference>
<dbReference type="InterPro" id="IPR029020">
    <property type="entry name" value="Ammonium/urea_transptr"/>
</dbReference>
<sequence>MSQVHLANAEEASASAAAASASASVAVTPASAPAVAPSAAASVASVASAPVVEAAASAPAEAAPAPVPNKADTAWMMVATLLVIMMAIPGLALFYGGLVRSKNMLSILLQVFMIFAVIIVLWCIYGYSLAFTEGSAFIGKFDRVMLAGIFDPTKATFTAAATFSKGVVIPEFIYAAFQATFAAITCGLIIGAFAERAKFKAVLLFVVLWFTFSYLPIAHMVWFWTGPDAIKDAATLATETAKAGYIFQMGALDFAGGTVVHINAAVAGLVGAFMIGKRVGYGREAMAPHSLTMTMIGASLLWVGWFGFNAGSAYEANDTAALAFINTLLATAAATVSWVFGEWFTKGKPSMLGGASGAVAGLVAITPACGFVGPSGALVIGLLAGVVCLWGVNGLKRLLGADDSLDVFGVHGVGGIMGALLTGVFASPSLGGVGIFDYVTNKLSADPYSIVAQVTTQAKAVGITIIWSAVVSIIAYKLVDIVIGLRVPEDEEREGLDITSHGESAYHS</sequence>
<evidence type="ECO:0000313" key="11">
    <source>
        <dbReference type="Proteomes" id="UP001181355"/>
    </source>
</evidence>
<keyword evidence="3 8" id="KW-0813">Transport</keyword>
<feature type="transmembrane region" description="Helical" evidence="8">
    <location>
        <begin position="201"/>
        <end position="225"/>
    </location>
</feature>
<organism evidence="10 11">
    <name type="scientific">Undibacterium cyanobacteriorum</name>
    <dbReference type="NCBI Taxonomy" id="3073561"/>
    <lineage>
        <taxon>Bacteria</taxon>
        <taxon>Pseudomonadati</taxon>
        <taxon>Pseudomonadota</taxon>
        <taxon>Betaproteobacteria</taxon>
        <taxon>Burkholderiales</taxon>
        <taxon>Oxalobacteraceae</taxon>
        <taxon>Undibacterium</taxon>
    </lineage>
</organism>
<dbReference type="EMBL" id="CP133720">
    <property type="protein sequence ID" value="WMW82583.1"/>
    <property type="molecule type" value="Genomic_DNA"/>
</dbReference>
<proteinExistence type="inferred from homology"/>
<dbReference type="InterPro" id="IPR024041">
    <property type="entry name" value="NH4_transpt_AmtB-like_dom"/>
</dbReference>
<dbReference type="PANTHER" id="PTHR43029">
    <property type="entry name" value="AMMONIUM TRANSPORTER MEP2"/>
    <property type="match status" value="1"/>
</dbReference>
<keyword evidence="7 8" id="KW-0924">Ammonia transport</keyword>
<evidence type="ECO:0000259" key="9">
    <source>
        <dbReference type="Pfam" id="PF00909"/>
    </source>
</evidence>
<evidence type="ECO:0000256" key="5">
    <source>
        <dbReference type="ARBA" id="ARBA00022989"/>
    </source>
</evidence>
<dbReference type="Proteomes" id="UP001181355">
    <property type="component" value="Chromosome"/>
</dbReference>
<feature type="transmembrane region" description="Helical" evidence="8">
    <location>
        <begin position="320"/>
        <end position="340"/>
    </location>
</feature>
<feature type="transmembrane region" description="Helical" evidence="8">
    <location>
        <begin position="407"/>
        <end position="436"/>
    </location>
</feature>
<dbReference type="PROSITE" id="PS01219">
    <property type="entry name" value="AMMONIUM_TRANSP"/>
    <property type="match status" value="1"/>
</dbReference>
<keyword evidence="4 8" id="KW-0812">Transmembrane</keyword>
<evidence type="ECO:0000256" key="1">
    <source>
        <dbReference type="ARBA" id="ARBA00004141"/>
    </source>
</evidence>
<evidence type="ECO:0000256" key="6">
    <source>
        <dbReference type="ARBA" id="ARBA00023136"/>
    </source>
</evidence>
<feature type="transmembrane region" description="Helical" evidence="8">
    <location>
        <begin position="245"/>
        <end position="275"/>
    </location>
</feature>
<feature type="transmembrane region" description="Helical" evidence="8">
    <location>
        <begin position="74"/>
        <end position="95"/>
    </location>
</feature>
<feature type="transmembrane region" description="Helical" evidence="8">
    <location>
        <begin position="456"/>
        <end position="476"/>
    </location>
</feature>
<feature type="transmembrane region" description="Helical" evidence="8">
    <location>
        <begin position="379"/>
        <end position="395"/>
    </location>
</feature>
<evidence type="ECO:0000256" key="3">
    <source>
        <dbReference type="ARBA" id="ARBA00022448"/>
    </source>
</evidence>
<dbReference type="Pfam" id="PF00909">
    <property type="entry name" value="Ammonium_transp"/>
    <property type="match status" value="1"/>
</dbReference>
<feature type="transmembrane region" description="Helical" evidence="8">
    <location>
        <begin position="352"/>
        <end position="373"/>
    </location>
</feature>
<dbReference type="Gene3D" id="1.10.3430.10">
    <property type="entry name" value="Ammonium transporter AmtB like domains"/>
    <property type="match status" value="1"/>
</dbReference>
<dbReference type="NCBIfam" id="TIGR00836">
    <property type="entry name" value="amt"/>
    <property type="match status" value="1"/>
</dbReference>
<name>A0ABY9RN02_9BURK</name>
<comment type="similarity">
    <text evidence="2 8">Belongs to the ammonia transporter channel (TC 1.A.11.2) family.</text>
</comment>
<feature type="transmembrane region" description="Helical" evidence="8">
    <location>
        <begin position="172"/>
        <end position="194"/>
    </location>
</feature>
<feature type="transmembrane region" description="Helical" evidence="8">
    <location>
        <begin position="107"/>
        <end position="127"/>
    </location>
</feature>
<evidence type="ECO:0000256" key="4">
    <source>
        <dbReference type="ARBA" id="ARBA00022692"/>
    </source>
</evidence>
<dbReference type="PANTHER" id="PTHR43029:SF10">
    <property type="entry name" value="AMMONIUM TRANSPORTER MEP2"/>
    <property type="match status" value="1"/>
</dbReference>
<dbReference type="SUPFAM" id="SSF111352">
    <property type="entry name" value="Ammonium transporter"/>
    <property type="match status" value="1"/>
</dbReference>
<evidence type="ECO:0000256" key="2">
    <source>
        <dbReference type="ARBA" id="ARBA00005887"/>
    </source>
</evidence>
<gene>
    <name evidence="10" type="primary">amt</name>
    <name evidence="10" type="ORF">RF679_00085</name>
</gene>
<keyword evidence="6 8" id="KW-0472">Membrane</keyword>
<dbReference type="InterPro" id="IPR018047">
    <property type="entry name" value="Ammonium_transpt_CS"/>
</dbReference>
<keyword evidence="5 8" id="KW-1133">Transmembrane helix</keyword>
<keyword evidence="11" id="KW-1185">Reference proteome</keyword>
<comment type="subcellular location">
    <subcellularLocation>
        <location evidence="8">Cell membrane</location>
        <topology evidence="8">Multi-pass membrane protein</topology>
    </subcellularLocation>
    <subcellularLocation>
        <location evidence="1">Membrane</location>
        <topology evidence="1">Multi-pass membrane protein</topology>
    </subcellularLocation>
</comment>
<evidence type="ECO:0000256" key="8">
    <source>
        <dbReference type="RuleBase" id="RU362002"/>
    </source>
</evidence>
<evidence type="ECO:0000313" key="10">
    <source>
        <dbReference type="EMBL" id="WMW82583.1"/>
    </source>
</evidence>
<feature type="transmembrane region" description="Helical" evidence="8">
    <location>
        <begin position="287"/>
        <end position="308"/>
    </location>
</feature>
<evidence type="ECO:0000256" key="7">
    <source>
        <dbReference type="ARBA" id="ARBA00023177"/>
    </source>
</evidence>
<accession>A0ABY9RN02</accession>
<dbReference type="InterPro" id="IPR001905">
    <property type="entry name" value="Ammonium_transpt"/>
</dbReference>
<protein>
    <recommendedName>
        <fullName evidence="8">Ammonium transporter</fullName>
    </recommendedName>
</protein>